<evidence type="ECO:0000313" key="3">
    <source>
        <dbReference type="Proteomes" id="UP000000763"/>
    </source>
</evidence>
<accession>Q6Z0I5</accession>
<reference evidence="3" key="3">
    <citation type="journal article" date="2005" name="Nature">
        <title>The map-based sequence of the rice genome.</title>
        <authorList>
            <consortium name="International rice genome sequencing project (IRGSP)"/>
            <person name="Matsumoto T."/>
            <person name="Wu J."/>
            <person name="Kanamori H."/>
            <person name="Katayose Y."/>
            <person name="Fujisawa M."/>
            <person name="Namiki N."/>
            <person name="Mizuno H."/>
            <person name="Yamamoto K."/>
            <person name="Antonio B.A."/>
            <person name="Baba T."/>
            <person name="Sakata K."/>
            <person name="Nagamura Y."/>
            <person name="Aoki H."/>
            <person name="Arikawa K."/>
            <person name="Arita K."/>
            <person name="Bito T."/>
            <person name="Chiden Y."/>
            <person name="Fujitsuka N."/>
            <person name="Fukunaka R."/>
            <person name="Hamada M."/>
            <person name="Harada C."/>
            <person name="Hayashi A."/>
            <person name="Hijishita S."/>
            <person name="Honda M."/>
            <person name="Hosokawa S."/>
            <person name="Ichikawa Y."/>
            <person name="Idonuma A."/>
            <person name="Iijima M."/>
            <person name="Ikeda M."/>
            <person name="Ikeno M."/>
            <person name="Ito K."/>
            <person name="Ito S."/>
            <person name="Ito T."/>
            <person name="Ito Y."/>
            <person name="Ito Y."/>
            <person name="Iwabuchi A."/>
            <person name="Kamiya K."/>
            <person name="Karasawa W."/>
            <person name="Kurita K."/>
            <person name="Katagiri S."/>
            <person name="Kikuta A."/>
            <person name="Kobayashi H."/>
            <person name="Kobayashi N."/>
            <person name="Machita K."/>
            <person name="Maehara T."/>
            <person name="Masukawa M."/>
            <person name="Mizubayashi T."/>
            <person name="Mukai Y."/>
            <person name="Nagasaki H."/>
            <person name="Nagata Y."/>
            <person name="Naito S."/>
            <person name="Nakashima M."/>
            <person name="Nakama Y."/>
            <person name="Nakamichi Y."/>
            <person name="Nakamura M."/>
            <person name="Meguro A."/>
            <person name="Negishi M."/>
            <person name="Ohta I."/>
            <person name="Ohta T."/>
            <person name="Okamoto M."/>
            <person name="Ono N."/>
            <person name="Saji S."/>
            <person name="Sakaguchi M."/>
            <person name="Sakai K."/>
            <person name="Shibata M."/>
            <person name="Shimokawa T."/>
            <person name="Song J."/>
            <person name="Takazaki Y."/>
            <person name="Terasawa K."/>
            <person name="Tsugane M."/>
            <person name="Tsuji K."/>
            <person name="Ueda S."/>
            <person name="Waki K."/>
            <person name="Yamagata H."/>
            <person name="Yamamoto M."/>
            <person name="Yamamoto S."/>
            <person name="Yamane H."/>
            <person name="Yoshiki S."/>
            <person name="Yoshihara R."/>
            <person name="Yukawa K."/>
            <person name="Zhong H."/>
            <person name="Yano M."/>
            <person name="Yuan Q."/>
            <person name="Ouyang S."/>
            <person name="Liu J."/>
            <person name="Jones K.M."/>
            <person name="Gansberger K."/>
            <person name="Moffat K."/>
            <person name="Hill J."/>
            <person name="Bera J."/>
            <person name="Fadrosh D."/>
            <person name="Jin S."/>
            <person name="Johri S."/>
            <person name="Kim M."/>
            <person name="Overton L."/>
            <person name="Reardon M."/>
            <person name="Tsitrin T."/>
            <person name="Vuong H."/>
            <person name="Weaver B."/>
            <person name="Ciecko A."/>
            <person name="Tallon L."/>
            <person name="Jackson J."/>
            <person name="Pai G."/>
            <person name="Aken S.V."/>
            <person name="Utterback T."/>
            <person name="Reidmuller S."/>
            <person name="Feldblyum T."/>
            <person name="Hsiao J."/>
            <person name="Zismann V."/>
            <person name="Iobst S."/>
            <person name="de Vazeille A.R."/>
            <person name="Buell C.R."/>
            <person name="Ying K."/>
            <person name="Li Y."/>
            <person name="Lu T."/>
            <person name="Huang Y."/>
            <person name="Zhao Q."/>
            <person name="Feng Q."/>
            <person name="Zhang L."/>
            <person name="Zhu J."/>
            <person name="Weng Q."/>
            <person name="Mu J."/>
            <person name="Lu Y."/>
            <person name="Fan D."/>
            <person name="Liu Y."/>
            <person name="Guan J."/>
            <person name="Zhang Y."/>
            <person name="Yu S."/>
            <person name="Liu X."/>
            <person name="Zhang Y."/>
            <person name="Hong G."/>
            <person name="Han B."/>
            <person name="Choisne N."/>
            <person name="Demange N."/>
            <person name="Orjeda G."/>
            <person name="Samain S."/>
            <person name="Cattolico L."/>
            <person name="Pelletier E."/>
            <person name="Couloux A."/>
            <person name="Segurens B."/>
            <person name="Wincker P."/>
            <person name="D'Hont A."/>
            <person name="Scarpelli C."/>
            <person name="Weissenbach J."/>
            <person name="Salanoubat M."/>
            <person name="Quetier F."/>
            <person name="Yu Y."/>
            <person name="Kim H.R."/>
            <person name="Rambo T."/>
            <person name="Currie J."/>
            <person name="Collura K."/>
            <person name="Luo M."/>
            <person name="Yang T."/>
            <person name="Ammiraju J.S.S."/>
            <person name="Engler F."/>
            <person name="Soderlund C."/>
            <person name="Wing R.A."/>
            <person name="Palmer L.E."/>
            <person name="de la Bastide M."/>
            <person name="Spiegel L."/>
            <person name="Nascimento L."/>
            <person name="Zutavern T."/>
            <person name="O'Shaughnessy A."/>
            <person name="Dike S."/>
            <person name="Dedhia N."/>
            <person name="Preston R."/>
            <person name="Balija V."/>
            <person name="McCombie W.R."/>
            <person name="Chow T."/>
            <person name="Chen H."/>
            <person name="Chung M."/>
            <person name="Chen C."/>
            <person name="Shaw J."/>
            <person name="Wu H."/>
            <person name="Hsiao K."/>
            <person name="Chao Y."/>
            <person name="Chu M."/>
            <person name="Cheng C."/>
            <person name="Hour A."/>
            <person name="Lee P."/>
            <person name="Lin S."/>
            <person name="Lin Y."/>
            <person name="Liou J."/>
            <person name="Liu S."/>
            <person name="Hsing Y."/>
            <person name="Raghuvanshi S."/>
            <person name="Mohanty A."/>
            <person name="Bharti A.K."/>
            <person name="Gaur A."/>
            <person name="Gupta V."/>
            <person name="Kumar D."/>
            <person name="Ravi V."/>
            <person name="Vij S."/>
            <person name="Kapur A."/>
            <person name="Khurana P."/>
            <person name="Khurana P."/>
            <person name="Khurana J.P."/>
            <person name="Tyagi A.K."/>
            <person name="Gaikwad K."/>
            <person name="Singh A."/>
            <person name="Dalal V."/>
            <person name="Srivastava S."/>
            <person name="Dixit A."/>
            <person name="Pal A.K."/>
            <person name="Ghazi I.A."/>
            <person name="Yadav M."/>
            <person name="Pandit A."/>
            <person name="Bhargava A."/>
            <person name="Sureshbabu K."/>
            <person name="Batra K."/>
            <person name="Sharma T.R."/>
            <person name="Mohapatra T."/>
            <person name="Singh N.K."/>
            <person name="Messing J."/>
            <person name="Nelson A.B."/>
            <person name="Fuks G."/>
            <person name="Kavchok S."/>
            <person name="Keizer G."/>
            <person name="Linton E."/>
            <person name="Llaca V."/>
            <person name="Song R."/>
            <person name="Tanyolac B."/>
            <person name="Young S."/>
            <person name="Ho-Il K."/>
            <person name="Hahn J.H."/>
            <person name="Sangsakoo G."/>
            <person name="Vanavichit A."/>
            <person name="de Mattos Luiz.A.T."/>
            <person name="Zimmer P.D."/>
            <person name="Malone G."/>
            <person name="Dellagostin O."/>
            <person name="de Oliveira A.C."/>
            <person name="Bevan M."/>
            <person name="Bancroft I."/>
            <person name="Minx P."/>
            <person name="Cordum H."/>
            <person name="Wilson R."/>
            <person name="Cheng Z."/>
            <person name="Jin W."/>
            <person name="Jiang J."/>
            <person name="Leong S.A."/>
            <person name="Iwama H."/>
            <person name="Gojobori T."/>
            <person name="Itoh T."/>
            <person name="Niimura Y."/>
            <person name="Fujii Y."/>
            <person name="Habara T."/>
            <person name="Sakai H."/>
            <person name="Sato Y."/>
            <person name="Wilson G."/>
            <person name="Kumar K."/>
            <person name="McCouch S."/>
            <person name="Juretic N."/>
            <person name="Hoen D."/>
            <person name="Wright S."/>
            <person name="Bruskiewich R."/>
            <person name="Bureau T."/>
            <person name="Miyao A."/>
            <person name="Hirochika H."/>
            <person name="Nishikawa T."/>
            <person name="Kadowaki K."/>
            <person name="Sugiura M."/>
            <person name="Burr B."/>
            <person name="Sasaki T."/>
        </authorList>
    </citation>
    <scope>NUCLEOTIDE SEQUENCE [LARGE SCALE GENOMIC DNA]</scope>
    <source>
        <strain evidence="3">cv. Nipponbare</strain>
    </source>
</reference>
<dbReference type="AlphaFoldDB" id="Q6Z0I5"/>
<reference evidence="3" key="4">
    <citation type="journal article" date="2008" name="Nucleic Acids Res.">
        <title>The rice annotation project database (RAP-DB): 2008 update.</title>
        <authorList>
            <consortium name="The rice annotation project (RAP)"/>
        </authorList>
    </citation>
    <scope>GENOME REANNOTATION</scope>
    <source>
        <strain evidence="3">cv. Nipponbare</strain>
    </source>
</reference>
<dbReference type="Proteomes" id="UP000000763">
    <property type="component" value="Chromosome 8"/>
</dbReference>
<reference evidence="2" key="2">
    <citation type="submission" date="2002-07" db="EMBL/GenBank/DDBJ databases">
        <title>Oryza sativa nipponbare(GA3) genomic DNA, chromosome 8, BAC clone:OSJNBa0049I01.</title>
        <authorList>
            <person name="Sasaki T."/>
            <person name="Matsumoto T."/>
            <person name="Katayose Y."/>
        </authorList>
    </citation>
    <scope>NUCLEOTIDE SEQUENCE</scope>
</reference>
<proteinExistence type="predicted"/>
<reference evidence="1" key="1">
    <citation type="submission" date="2002-02" db="EMBL/GenBank/DDBJ databases">
        <title>Oryza sativa nipponbare(GA3) genomic DNA, chromosome 8, PAC clone:P0670E08.</title>
        <authorList>
            <person name="Sasaki T."/>
            <person name="Matsumoto T."/>
            <person name="Yamamoto K."/>
        </authorList>
    </citation>
    <scope>NUCLEOTIDE SEQUENCE</scope>
</reference>
<dbReference type="EMBL" id="AP004759">
    <property type="protein sequence ID" value="BAD03448.1"/>
    <property type="molecule type" value="Genomic_DNA"/>
</dbReference>
<dbReference type="EMBL" id="AP005490">
    <property type="protein sequence ID" value="BAD03621.1"/>
    <property type="molecule type" value="Genomic_DNA"/>
</dbReference>
<organism evidence="2 3">
    <name type="scientific">Oryza sativa subsp. japonica</name>
    <name type="common">Rice</name>
    <dbReference type="NCBI Taxonomy" id="39947"/>
    <lineage>
        <taxon>Eukaryota</taxon>
        <taxon>Viridiplantae</taxon>
        <taxon>Streptophyta</taxon>
        <taxon>Embryophyta</taxon>
        <taxon>Tracheophyta</taxon>
        <taxon>Spermatophyta</taxon>
        <taxon>Magnoliopsida</taxon>
        <taxon>Liliopsida</taxon>
        <taxon>Poales</taxon>
        <taxon>Poaceae</taxon>
        <taxon>BOP clade</taxon>
        <taxon>Oryzoideae</taxon>
        <taxon>Oryzeae</taxon>
        <taxon>Oryzinae</taxon>
        <taxon>Oryza</taxon>
        <taxon>Oryza sativa</taxon>
    </lineage>
</organism>
<protein>
    <submittedName>
        <fullName evidence="2">Uncharacterized protein</fullName>
    </submittedName>
</protein>
<evidence type="ECO:0000313" key="2">
    <source>
        <dbReference type="EMBL" id="BAD03621.1"/>
    </source>
</evidence>
<name>Q6Z0I5_ORYSJ</name>
<evidence type="ECO:0000313" key="1">
    <source>
        <dbReference type="EMBL" id="BAD03448.1"/>
    </source>
</evidence>
<sequence length="120" mass="13231">MAGAAQRASEEYHNLKTRINSEVDLTLRMTNYALPLSVGAPDLIPLSLTSSLFSLPSHGKWQPHHRSYLPPCQLDRFHQPYNLVGLHMPNKCGVGKAKRMGHAISVRDDGGRSSGEGRLD</sequence>
<gene>
    <name evidence="2" type="ORF">OSJNBa0049I01.1</name>
    <name evidence="1" type="ORF">P0670E08.12</name>
</gene>